<feature type="domain" description="C2" evidence="9">
    <location>
        <begin position="4"/>
        <end position="125"/>
    </location>
</feature>
<comment type="catalytic activity">
    <reaction evidence="7">
        <text>a 1,2-diacyl-sn-glycero-3-phosphocholine + H2O = a 1-acyl-sn-glycero-3-phosphocholine + a fatty acid + H(+)</text>
        <dbReference type="Rhea" id="RHEA:15801"/>
        <dbReference type="ChEBI" id="CHEBI:15377"/>
        <dbReference type="ChEBI" id="CHEBI:15378"/>
        <dbReference type="ChEBI" id="CHEBI:28868"/>
        <dbReference type="ChEBI" id="CHEBI:57643"/>
        <dbReference type="ChEBI" id="CHEBI:58168"/>
        <dbReference type="EC" id="3.1.1.4"/>
    </reaction>
</comment>
<keyword evidence="7" id="KW-0106">Calcium</keyword>
<protein>
    <recommendedName>
        <fullName evidence="2 7">Phospholipase A2</fullName>
        <ecNumber evidence="2 7">3.1.1.4</ecNumber>
    </recommendedName>
</protein>
<accession>A0AAE1DTW0</accession>
<comment type="domain">
    <text evidence="7">The N-terminal C2 domain associates with lipid membranes upon calcium binding.</text>
</comment>
<feature type="compositionally biased region" description="Basic and acidic residues" evidence="8">
    <location>
        <begin position="450"/>
        <end position="461"/>
    </location>
</feature>
<dbReference type="InterPro" id="IPR035892">
    <property type="entry name" value="C2_domain_sf"/>
</dbReference>
<feature type="compositionally biased region" description="Basic and acidic residues" evidence="8">
    <location>
        <begin position="827"/>
        <end position="843"/>
    </location>
</feature>
<dbReference type="PROSITE" id="PS51210">
    <property type="entry name" value="PLA2C"/>
    <property type="match status" value="1"/>
</dbReference>
<dbReference type="GO" id="GO:0005544">
    <property type="term" value="F:calcium-dependent phospholipid binding"/>
    <property type="evidence" value="ECO:0007669"/>
    <property type="project" value="TreeGrafter"/>
</dbReference>
<evidence type="ECO:0000256" key="6">
    <source>
        <dbReference type="PROSITE-ProRule" id="PRU00555"/>
    </source>
</evidence>
<keyword evidence="7" id="KW-0479">Metal-binding</keyword>
<feature type="compositionally biased region" description="Low complexity" evidence="8">
    <location>
        <begin position="771"/>
        <end position="781"/>
    </location>
</feature>
<dbReference type="GO" id="GO:0005829">
    <property type="term" value="C:cytosol"/>
    <property type="evidence" value="ECO:0007669"/>
    <property type="project" value="TreeGrafter"/>
</dbReference>
<evidence type="ECO:0000256" key="7">
    <source>
        <dbReference type="RuleBase" id="RU362102"/>
    </source>
</evidence>
<dbReference type="InterPro" id="IPR002642">
    <property type="entry name" value="LysoPLipase_cat_dom"/>
</dbReference>
<comment type="caution">
    <text evidence="11">The sequence shown here is derived from an EMBL/GenBank/DDBJ whole genome shotgun (WGS) entry which is preliminary data.</text>
</comment>
<dbReference type="Proteomes" id="UP001283361">
    <property type="component" value="Unassembled WGS sequence"/>
</dbReference>
<evidence type="ECO:0000256" key="8">
    <source>
        <dbReference type="SAM" id="MobiDB-lite"/>
    </source>
</evidence>
<dbReference type="Pfam" id="PF00168">
    <property type="entry name" value="C2"/>
    <property type="match status" value="1"/>
</dbReference>
<dbReference type="InterPro" id="IPR000008">
    <property type="entry name" value="C2_dom"/>
</dbReference>
<keyword evidence="4 6" id="KW-0378">Hydrolase</keyword>
<feature type="region of interest" description="Disordered" evidence="8">
    <location>
        <begin position="430"/>
        <end position="475"/>
    </location>
</feature>
<feature type="compositionally biased region" description="Basic and acidic residues" evidence="8">
    <location>
        <begin position="805"/>
        <end position="814"/>
    </location>
</feature>
<dbReference type="PROSITE" id="PS50004">
    <property type="entry name" value="C2"/>
    <property type="match status" value="1"/>
</dbReference>
<dbReference type="SMART" id="SM00022">
    <property type="entry name" value="PLAc"/>
    <property type="match status" value="1"/>
</dbReference>
<name>A0AAE1DTW0_9GAST</name>
<dbReference type="PANTHER" id="PTHR10728">
    <property type="entry name" value="CYTOSOLIC PHOSPHOLIPASE A2"/>
    <property type="match status" value="1"/>
</dbReference>
<evidence type="ECO:0000256" key="2">
    <source>
        <dbReference type="ARBA" id="ARBA00013278"/>
    </source>
</evidence>
<evidence type="ECO:0000256" key="3">
    <source>
        <dbReference type="ARBA" id="ARBA00022490"/>
    </source>
</evidence>
<dbReference type="Gene3D" id="2.60.40.150">
    <property type="entry name" value="C2 domain"/>
    <property type="match status" value="1"/>
</dbReference>
<dbReference type="GO" id="GO:0047498">
    <property type="term" value="F:calcium-dependent phospholipase A2 activity"/>
    <property type="evidence" value="ECO:0007669"/>
    <property type="project" value="TreeGrafter"/>
</dbReference>
<keyword evidence="6 7" id="KW-0442">Lipid degradation</keyword>
<dbReference type="AlphaFoldDB" id="A0AAE1DTW0"/>
<dbReference type="PANTHER" id="PTHR10728:SF40">
    <property type="entry name" value="PATATIN FAMILY PROTEIN"/>
    <property type="match status" value="1"/>
</dbReference>
<dbReference type="SUPFAM" id="SSF49562">
    <property type="entry name" value="C2 domain (Calcium/lipid-binding domain, CaLB)"/>
    <property type="match status" value="1"/>
</dbReference>
<evidence type="ECO:0000256" key="1">
    <source>
        <dbReference type="ARBA" id="ARBA00004496"/>
    </source>
</evidence>
<feature type="region of interest" description="Disordered" evidence="8">
    <location>
        <begin position="762"/>
        <end position="781"/>
    </location>
</feature>
<evidence type="ECO:0000256" key="4">
    <source>
        <dbReference type="ARBA" id="ARBA00022801"/>
    </source>
</evidence>
<dbReference type="SMART" id="SM00239">
    <property type="entry name" value="C2"/>
    <property type="match status" value="1"/>
</dbReference>
<feature type="region of interest" description="Disordered" evidence="8">
    <location>
        <begin position="1009"/>
        <end position="1038"/>
    </location>
</feature>
<keyword evidence="3 7" id="KW-0963">Cytoplasm</keyword>
<sequence>MAKNIPFDPFQVFEVTHQHCAEVTVRVICGRKITKGWAGDLIDVPDPYVILSLANAPHSWRKTTVKDNDVNPEWNETFTFYVDPDQKHTLEMSLMDANYTMDEHLATRSVSLNPLPIGQRTKKREVIHFNETSEVHIEVSAEICEKPDLRSSLMLCQEEKDFIDVRKRRVHKAMKTHFGFGAPRNYQEVPVIAVIGSGGGFRAMTAYSGAFSALAQLGVLDMTTYVGGLSGSAWYLSQLYSHRQWPHQISPSSQREELKKNIDHSFMWLFKTHGLHFVKEVWKKRSRGEPVSFTDLFGHLVGNTIINDRLNAKLSDQRQAVDQGQCPLPLYTCLHVKKSVSAMVFHEWMEFSPFEVGLPKYGTFMKAEQFACKFFMGKIIRHFPEPPLHFLQGIWGSAFCIQFKRLFQDDKNVDTVELMRREREELQEELQKDLAKYDAEDSESSDDEDNSKKEKGTHGEKTTGGLQRKRSRSTKLKQRSFWDGIVARMMESSWFQSIEVRAAQVFNFMRGLSLQNIYPISPFTKTQEEEDENNKGTFGSIFDLHPTNVKKLYVVDSGLTFNSPFPVVLRPQREVDIIISFDFSARPSDDTPPFKELLLAAKWAELNKVPFPPIDPNIIEKEGLKECYVFKHPWDPNCPIVLHFCLVNVNFRREISPGVARTTQDEIDFANFAIFDDPAHPYSTFKFTYTHLEFERLSRLIEYNTLLCSEIIFDNISTCIKRRRRFSIRRPCTKKDIARLSLNSRAKVAELENYISMVEKVTEESQQEEASSTSTSSSSSLYSSSLVSSLKISNGKPVVNGGRRGSKEEADLNLKSKPRPISSPVRFLKEVEEEQRKAKKNEIDSGSDGDNDDATSNSRLHRSAVSLKATRTARSRLSSGMSKVIEEGDDYDEPDTHTMVGPFLMDKDTPSRGVLSRSRPVSASMKPTITERKVQVEEHDSVTITVQATDNDDCLSHSDSLNTNGIHSNSSGTQAPLSPRLAKRANALTPEQRKLNGQISIERSLSTSYPDSEANLLSSTSLSDSQCKEQSNPVDPSQVKDLPAAKIEQLIDVAERVVACGGSSIARDEGRGRGGEKRALTRSGLDAHVRHTVVDFTVERRRPEEEVVSSSLSGVGCWLGPS</sequence>
<keyword evidence="12" id="KW-1185">Reference proteome</keyword>
<dbReference type="GO" id="GO:0046475">
    <property type="term" value="P:glycerophospholipid catabolic process"/>
    <property type="evidence" value="ECO:0007669"/>
    <property type="project" value="TreeGrafter"/>
</dbReference>
<proteinExistence type="predicted"/>
<organism evidence="11 12">
    <name type="scientific">Elysia crispata</name>
    <name type="common">lettuce slug</name>
    <dbReference type="NCBI Taxonomy" id="231223"/>
    <lineage>
        <taxon>Eukaryota</taxon>
        <taxon>Metazoa</taxon>
        <taxon>Spiralia</taxon>
        <taxon>Lophotrochozoa</taxon>
        <taxon>Mollusca</taxon>
        <taxon>Gastropoda</taxon>
        <taxon>Heterobranchia</taxon>
        <taxon>Euthyneura</taxon>
        <taxon>Panpulmonata</taxon>
        <taxon>Sacoglossa</taxon>
        <taxon>Placobranchoidea</taxon>
        <taxon>Plakobranchidae</taxon>
        <taxon>Elysia</taxon>
    </lineage>
</organism>
<evidence type="ECO:0000313" key="11">
    <source>
        <dbReference type="EMBL" id="KAK3781453.1"/>
    </source>
</evidence>
<feature type="compositionally biased region" description="Polar residues" evidence="8">
    <location>
        <begin position="957"/>
        <end position="976"/>
    </location>
</feature>
<feature type="region of interest" description="Disordered" evidence="8">
    <location>
        <begin position="794"/>
        <end position="926"/>
    </location>
</feature>
<reference evidence="11" key="1">
    <citation type="journal article" date="2023" name="G3 (Bethesda)">
        <title>A reference genome for the long-term kleptoplast-retaining sea slug Elysia crispata morphotype clarki.</title>
        <authorList>
            <person name="Eastman K.E."/>
            <person name="Pendleton A.L."/>
            <person name="Shaikh M.A."/>
            <person name="Suttiyut T."/>
            <person name="Ogas R."/>
            <person name="Tomko P."/>
            <person name="Gavelis G."/>
            <person name="Widhalm J.R."/>
            <person name="Wisecaver J.H."/>
        </authorList>
    </citation>
    <scope>NUCLEOTIDE SEQUENCE</scope>
    <source>
        <strain evidence="11">ECLA1</strain>
    </source>
</reference>
<evidence type="ECO:0000313" key="12">
    <source>
        <dbReference type="Proteomes" id="UP001283361"/>
    </source>
</evidence>
<dbReference type="EMBL" id="JAWDGP010002624">
    <property type="protein sequence ID" value="KAK3781453.1"/>
    <property type="molecule type" value="Genomic_DNA"/>
</dbReference>
<gene>
    <name evidence="11" type="ORF">RRG08_019078</name>
</gene>
<dbReference type="Gene3D" id="3.40.1090.10">
    <property type="entry name" value="Cytosolic phospholipase A2 catalytic domain"/>
    <property type="match status" value="1"/>
</dbReference>
<dbReference type="InterPro" id="IPR016035">
    <property type="entry name" value="Acyl_Trfase/lysoPLipase"/>
</dbReference>
<keyword evidence="5 6" id="KW-0443">Lipid metabolism</keyword>
<evidence type="ECO:0000256" key="5">
    <source>
        <dbReference type="ARBA" id="ARBA00023098"/>
    </source>
</evidence>
<dbReference type="GO" id="GO:0005509">
    <property type="term" value="F:calcium ion binding"/>
    <property type="evidence" value="ECO:0007669"/>
    <property type="project" value="TreeGrafter"/>
</dbReference>
<dbReference type="EC" id="3.1.1.4" evidence="2 7"/>
<dbReference type="Pfam" id="PF01735">
    <property type="entry name" value="PLA2_B"/>
    <property type="match status" value="1"/>
</dbReference>
<feature type="region of interest" description="Disordered" evidence="8">
    <location>
        <begin position="952"/>
        <end position="979"/>
    </location>
</feature>
<dbReference type="SUPFAM" id="SSF52151">
    <property type="entry name" value="FabD/lysophospholipase-like"/>
    <property type="match status" value="1"/>
</dbReference>
<feature type="compositionally biased region" description="Polar residues" evidence="8">
    <location>
        <begin position="1009"/>
        <end position="1035"/>
    </location>
</feature>
<evidence type="ECO:0000259" key="10">
    <source>
        <dbReference type="PROSITE" id="PS51210"/>
    </source>
</evidence>
<comment type="subcellular location">
    <subcellularLocation>
        <location evidence="1">Cytoplasm</location>
    </subcellularLocation>
</comment>
<evidence type="ECO:0000259" key="9">
    <source>
        <dbReference type="PROSITE" id="PS50004"/>
    </source>
</evidence>
<feature type="compositionally biased region" description="Acidic residues" evidence="8">
    <location>
        <begin position="440"/>
        <end position="449"/>
    </location>
</feature>
<feature type="compositionally biased region" description="Basic and acidic residues" evidence="8">
    <location>
        <begin position="430"/>
        <end position="439"/>
    </location>
</feature>
<feature type="domain" description="PLA2c" evidence="10">
    <location>
        <begin position="143"/>
        <end position="752"/>
    </location>
</feature>